<dbReference type="PANTHER" id="PTHR30627:SF2">
    <property type="entry name" value="PEPTIDOGLYCAN D,D-TRANSPEPTIDASE MRDA"/>
    <property type="match status" value="1"/>
</dbReference>
<dbReference type="EC" id="3.4.16.4" evidence="14"/>
<evidence type="ECO:0000313" key="18">
    <source>
        <dbReference type="EMBL" id="KGD66290.1"/>
    </source>
</evidence>
<evidence type="ECO:0000256" key="1">
    <source>
        <dbReference type="ARBA" id="ARBA00004167"/>
    </source>
</evidence>
<dbReference type="PANTHER" id="PTHR30627">
    <property type="entry name" value="PEPTIDOGLYCAN D,D-TRANSPEPTIDASE"/>
    <property type="match status" value="1"/>
</dbReference>
<feature type="active site" description="Acyl-ester intermediate" evidence="14">
    <location>
        <position position="330"/>
    </location>
</feature>
<comment type="subcellular location">
    <subcellularLocation>
        <location evidence="14">Cell inner membrane</location>
        <topology evidence="14">Single-pass membrane protein</topology>
    </subcellularLocation>
    <subcellularLocation>
        <location evidence="2">Cell membrane</location>
    </subcellularLocation>
    <subcellularLocation>
        <location evidence="1">Membrane</location>
        <topology evidence="1">Single-pass membrane protein</topology>
    </subcellularLocation>
</comment>
<dbReference type="RefSeq" id="WP_035230525.1">
    <property type="nucleotide sequence ID" value="NZ_ARXV01000002.1"/>
</dbReference>
<keyword evidence="9 14" id="KW-0133">Cell shape</keyword>
<dbReference type="Gene3D" id="3.30.1390.30">
    <property type="entry name" value="Penicillin-binding protein 2a, domain 3"/>
    <property type="match status" value="1"/>
</dbReference>
<keyword evidence="13 14" id="KW-0961">Cell wall biogenesis/degradation</keyword>
<evidence type="ECO:0000256" key="13">
    <source>
        <dbReference type="ARBA" id="ARBA00023316"/>
    </source>
</evidence>
<keyword evidence="8 14" id="KW-0378">Hydrolase</keyword>
<feature type="binding site" evidence="14">
    <location>
        <position position="354"/>
    </location>
    <ligand>
        <name>Zn(2+)</name>
        <dbReference type="ChEBI" id="CHEBI:29105"/>
    </ligand>
</feature>
<evidence type="ECO:0000256" key="9">
    <source>
        <dbReference type="ARBA" id="ARBA00022960"/>
    </source>
</evidence>
<evidence type="ECO:0000256" key="11">
    <source>
        <dbReference type="ARBA" id="ARBA00022989"/>
    </source>
</evidence>
<gene>
    <name evidence="14" type="primary">mrdA</name>
    <name evidence="18" type="ORF">Y5S_00762</name>
</gene>
<dbReference type="Gene3D" id="3.40.710.10">
    <property type="entry name" value="DD-peptidase/beta-lactamase superfamily"/>
    <property type="match status" value="1"/>
</dbReference>
<keyword evidence="7 14" id="KW-0812">Transmembrane</keyword>
<protein>
    <recommendedName>
        <fullName evidence="14">Peptidoglycan D,D-transpeptidase MrdA</fullName>
        <ecNumber evidence="14">3.4.16.4</ecNumber>
    </recommendedName>
    <alternativeName>
        <fullName evidence="14">Penicillin-binding protein 2</fullName>
        <shortName evidence="14">PBP-2</shortName>
    </alternativeName>
</protein>
<feature type="binding site" evidence="14">
    <location>
        <position position="375"/>
    </location>
    <ligand>
        <name>Zn(2+)</name>
        <dbReference type="ChEBI" id="CHEBI:29105"/>
    </ligand>
</feature>
<dbReference type="GO" id="GO:0009002">
    <property type="term" value="F:serine-type D-Ala-D-Ala carboxypeptidase activity"/>
    <property type="evidence" value="ECO:0007669"/>
    <property type="project" value="UniProtKB-UniRule"/>
</dbReference>
<evidence type="ECO:0000256" key="10">
    <source>
        <dbReference type="ARBA" id="ARBA00022984"/>
    </source>
</evidence>
<dbReference type="Gene3D" id="3.90.1310.10">
    <property type="entry name" value="Penicillin-binding protein 2a (Domain 2)"/>
    <property type="match status" value="1"/>
</dbReference>
<dbReference type="Proteomes" id="UP000029444">
    <property type="component" value="Unassembled WGS sequence"/>
</dbReference>
<dbReference type="OrthoDB" id="9766847at2"/>
<comment type="caution">
    <text evidence="18">The sequence shown here is derived from an EMBL/GenBank/DDBJ whole genome shotgun (WGS) entry which is preliminary data.</text>
</comment>
<dbReference type="Pfam" id="PF03717">
    <property type="entry name" value="PBP_dimer"/>
    <property type="match status" value="1"/>
</dbReference>
<comment type="similarity">
    <text evidence="14">Belongs to the transpeptidase family. MrdA subfamily.</text>
</comment>
<name>A0A095UUS7_9GAMM</name>
<keyword evidence="6 14" id="KW-0645">Protease</keyword>
<dbReference type="UniPathway" id="UPA00219"/>
<dbReference type="GO" id="GO:0008270">
    <property type="term" value="F:zinc ion binding"/>
    <property type="evidence" value="ECO:0007669"/>
    <property type="project" value="UniProtKB-UniRule"/>
</dbReference>
<keyword evidence="19" id="KW-1185">Reference proteome</keyword>
<feature type="compositionally biased region" description="Acidic residues" evidence="15">
    <location>
        <begin position="629"/>
        <end position="639"/>
    </location>
</feature>
<dbReference type="SUPFAM" id="SSF56601">
    <property type="entry name" value="beta-lactamase/transpeptidase-like"/>
    <property type="match status" value="1"/>
</dbReference>
<dbReference type="SUPFAM" id="SSF56519">
    <property type="entry name" value="Penicillin binding protein dimerisation domain"/>
    <property type="match status" value="1"/>
</dbReference>
<feature type="domain" description="Penicillin-binding protein dimerisation" evidence="17">
    <location>
        <begin position="65"/>
        <end position="239"/>
    </location>
</feature>
<evidence type="ECO:0000256" key="8">
    <source>
        <dbReference type="ARBA" id="ARBA00022801"/>
    </source>
</evidence>
<evidence type="ECO:0000256" key="5">
    <source>
        <dbReference type="ARBA" id="ARBA00022645"/>
    </source>
</evidence>
<evidence type="ECO:0000256" key="14">
    <source>
        <dbReference type="HAMAP-Rule" id="MF_02081"/>
    </source>
</evidence>
<dbReference type="GO" id="GO:0071972">
    <property type="term" value="F:peptidoglycan L,D-transpeptidase activity"/>
    <property type="evidence" value="ECO:0007669"/>
    <property type="project" value="TreeGrafter"/>
</dbReference>
<dbReference type="eggNOG" id="COG0768">
    <property type="taxonomic scope" value="Bacteria"/>
</dbReference>
<dbReference type="HAMAP" id="MF_02081">
    <property type="entry name" value="MrdA_transpept"/>
    <property type="match status" value="1"/>
</dbReference>
<dbReference type="NCBIfam" id="TIGR03423">
    <property type="entry name" value="pbp2_mrdA"/>
    <property type="match status" value="1"/>
</dbReference>
<dbReference type="GO" id="GO:0006508">
    <property type="term" value="P:proteolysis"/>
    <property type="evidence" value="ECO:0007669"/>
    <property type="project" value="UniProtKB-KW"/>
</dbReference>
<feature type="region of interest" description="Disordered" evidence="15">
    <location>
        <begin position="617"/>
        <end position="639"/>
    </location>
</feature>
<keyword evidence="11 14" id="KW-1133">Transmembrane helix</keyword>
<keyword evidence="14" id="KW-0862">Zinc</keyword>
<dbReference type="InterPro" id="IPR036138">
    <property type="entry name" value="PBP_dimer_sf"/>
</dbReference>
<comment type="pathway">
    <text evidence="14">Cell wall biogenesis; peptidoglycan biosynthesis.</text>
</comment>
<proteinExistence type="inferred from homology"/>
<evidence type="ECO:0000256" key="12">
    <source>
        <dbReference type="ARBA" id="ARBA00023136"/>
    </source>
</evidence>
<evidence type="ECO:0000259" key="16">
    <source>
        <dbReference type="Pfam" id="PF00905"/>
    </source>
</evidence>
<feature type="transmembrane region" description="Helical" evidence="14">
    <location>
        <begin position="21"/>
        <end position="41"/>
    </location>
</feature>
<dbReference type="Pfam" id="PF00905">
    <property type="entry name" value="Transpeptidase"/>
    <property type="match status" value="1"/>
</dbReference>
<dbReference type="GO" id="GO:0009252">
    <property type="term" value="P:peptidoglycan biosynthetic process"/>
    <property type="evidence" value="ECO:0007669"/>
    <property type="project" value="UniProtKB-UniRule"/>
</dbReference>
<evidence type="ECO:0000313" key="19">
    <source>
        <dbReference type="Proteomes" id="UP000029444"/>
    </source>
</evidence>
<dbReference type="InterPro" id="IPR017790">
    <property type="entry name" value="Penicillin-binding_protein_2"/>
</dbReference>
<evidence type="ECO:0000256" key="7">
    <source>
        <dbReference type="ARBA" id="ARBA00022692"/>
    </source>
</evidence>
<organism evidence="18 19">
    <name type="scientific">Alcanivorax nanhaiticus</name>
    <dbReference type="NCBI Taxonomy" id="1177154"/>
    <lineage>
        <taxon>Bacteria</taxon>
        <taxon>Pseudomonadati</taxon>
        <taxon>Pseudomonadota</taxon>
        <taxon>Gammaproteobacteria</taxon>
        <taxon>Oceanospirillales</taxon>
        <taxon>Alcanivoracaceae</taxon>
        <taxon>Alcanivorax</taxon>
    </lineage>
</organism>
<keyword evidence="5 14" id="KW-0121">Carboxypeptidase</keyword>
<dbReference type="InterPro" id="IPR012338">
    <property type="entry name" value="Beta-lactam/transpept-like"/>
</dbReference>
<comment type="cofactor">
    <cofactor evidence="14">
        <name>Zn(2+)</name>
        <dbReference type="ChEBI" id="CHEBI:29105"/>
    </cofactor>
    <text evidence="14">Binds one Zn(2+) ion per subunit.</text>
</comment>
<accession>A0A095UUS7</accession>
<keyword evidence="12 14" id="KW-0472">Membrane</keyword>
<dbReference type="GO" id="GO:0005886">
    <property type="term" value="C:plasma membrane"/>
    <property type="evidence" value="ECO:0007669"/>
    <property type="project" value="UniProtKB-SubCell"/>
</dbReference>
<feature type="domain" description="Penicillin-binding protein transpeptidase" evidence="16">
    <location>
        <begin position="271"/>
        <end position="600"/>
    </location>
</feature>
<reference evidence="18 19" key="1">
    <citation type="submission" date="2012-09" db="EMBL/GenBank/DDBJ databases">
        <title>Genome Sequence of alkane-degrading Bacterium Alcanivorax sp. 19-m-6.</title>
        <authorList>
            <person name="Lai Q."/>
            <person name="Shao Z."/>
        </authorList>
    </citation>
    <scope>NUCLEOTIDE SEQUENCE [LARGE SCALE GENOMIC DNA]</scope>
    <source>
        <strain evidence="18 19">19-m-6</strain>
    </source>
</reference>
<keyword evidence="3 14" id="KW-1003">Cell membrane</keyword>
<feature type="binding site" evidence="14">
    <location>
        <position position="388"/>
    </location>
    <ligand>
        <name>Zn(2+)</name>
        <dbReference type="ChEBI" id="CHEBI:29105"/>
    </ligand>
</feature>
<dbReference type="InterPro" id="IPR050515">
    <property type="entry name" value="Beta-lactam/transpept"/>
</dbReference>
<evidence type="ECO:0000256" key="2">
    <source>
        <dbReference type="ARBA" id="ARBA00004236"/>
    </source>
</evidence>
<dbReference type="InterPro" id="IPR001460">
    <property type="entry name" value="PCN-bd_Tpept"/>
</dbReference>
<evidence type="ECO:0000256" key="6">
    <source>
        <dbReference type="ARBA" id="ARBA00022670"/>
    </source>
</evidence>
<evidence type="ECO:0000256" key="3">
    <source>
        <dbReference type="ARBA" id="ARBA00022475"/>
    </source>
</evidence>
<keyword evidence="4 14" id="KW-0997">Cell inner membrane</keyword>
<comment type="catalytic activity">
    <reaction evidence="14">
        <text>Preferential cleavage: (Ac)2-L-Lys-D-Ala-|-D-Ala. Also transpeptidation of peptidyl-alanyl moieties that are N-acyl substituents of D-alanine.</text>
        <dbReference type="EC" id="3.4.16.4"/>
    </reaction>
</comment>
<dbReference type="STRING" id="1177154.Y5S_00762"/>
<feature type="binding site" evidence="14">
    <location>
        <position position="369"/>
    </location>
    <ligand>
        <name>Zn(2+)</name>
        <dbReference type="ChEBI" id="CHEBI:29105"/>
    </ligand>
</feature>
<dbReference type="PATRIC" id="fig|1177154.3.peg.767"/>
<evidence type="ECO:0000259" key="17">
    <source>
        <dbReference type="Pfam" id="PF03717"/>
    </source>
</evidence>
<dbReference type="GO" id="GO:0008360">
    <property type="term" value="P:regulation of cell shape"/>
    <property type="evidence" value="ECO:0007669"/>
    <property type="project" value="UniProtKB-KW"/>
</dbReference>
<dbReference type="InterPro" id="IPR005311">
    <property type="entry name" value="PBP_dimer"/>
</dbReference>
<evidence type="ECO:0000256" key="15">
    <source>
        <dbReference type="SAM" id="MobiDB-lite"/>
    </source>
</evidence>
<dbReference type="AlphaFoldDB" id="A0A095UUS7"/>
<dbReference type="GO" id="GO:0071555">
    <property type="term" value="P:cell wall organization"/>
    <property type="evidence" value="ECO:0007669"/>
    <property type="project" value="UniProtKB-KW"/>
</dbReference>
<evidence type="ECO:0000256" key="4">
    <source>
        <dbReference type="ARBA" id="ARBA00022519"/>
    </source>
</evidence>
<keyword evidence="10 14" id="KW-0573">Peptidoglycan synthesis</keyword>
<comment type="function">
    <text evidence="14">Catalyzes cross-linking of the peptidoglycan cell wall.</text>
</comment>
<keyword evidence="14" id="KW-0479">Metal-binding</keyword>
<dbReference type="EMBL" id="ARXV01000002">
    <property type="protein sequence ID" value="KGD66290.1"/>
    <property type="molecule type" value="Genomic_DNA"/>
</dbReference>
<sequence>MRRPLTLKDHHHEQRIFGVRLVVGVFLVLLLTGVLISRMVWLQVIEHSRYTTLSDNNRVQTQAMSPPRGLITDRDGVILAENRPDFSLEVIIEQTRDLDALLTEVAKLVELDEGDRERFDKRRRSARRPWEPVPLRGRLTEEEIARLVVNQHRLPGLRISADPVRHYPHDILFSHVIGYVNRINAQDLDNMTLDQQRDYAGTHFYGRTGIERFYEDRLHGEVGYRQVETNARGRILRVLEEQPPVPGQDLTLRLSMRVQQAAYDALGDRRGAVVAIDPRDGSVLAFVSRPGFNPNLFVTGISHKDYSAYRNDHDNPLFNRALQGRYPPGSTIKPMLGLAGLDAGVTNWQRSIRDPGFYQLENDPHRYRDWKRWGHGRVDLHLAVVQSCDTYFYDMGFKLGIDRMHDYMNQFSIGQVTGIDLDNESQGLMPSKQWKKAFRNRPWFHGDTINASIGQGFVLATPLQLATATAITANHGKQVIPTLAGEQQAIERSDLVLQDESNWEKMTNAMVDVTGPKGTARVMAVNAQYPIAAKSGTAQVFSVGQDETYNEDEIAERMLDHALMVSFAPADNPAIAVAVLVENGRHGGSTAGPVAREVMDAWLLDKDGNLNVPAVFAAKSETAAPPSPDSDETSGEESP</sequence>
<dbReference type="GO" id="GO:0008658">
    <property type="term" value="F:penicillin binding"/>
    <property type="evidence" value="ECO:0007669"/>
    <property type="project" value="UniProtKB-UniRule"/>
</dbReference>